<proteinExistence type="predicted"/>
<dbReference type="FunFam" id="3.30.160.60:FF:000322">
    <property type="entry name" value="GDNF-inducible zinc finger protein 1"/>
    <property type="match status" value="1"/>
</dbReference>
<dbReference type="Proteomes" id="UP001347796">
    <property type="component" value="Unassembled WGS sequence"/>
</dbReference>
<evidence type="ECO:0000313" key="13">
    <source>
        <dbReference type="EMBL" id="KAK6168367.1"/>
    </source>
</evidence>
<feature type="domain" description="C2H2-type" evidence="12">
    <location>
        <begin position="511"/>
        <end position="538"/>
    </location>
</feature>
<keyword evidence="9" id="KW-0539">Nucleus</keyword>
<evidence type="ECO:0000256" key="1">
    <source>
        <dbReference type="ARBA" id="ARBA00004123"/>
    </source>
</evidence>
<evidence type="ECO:0000256" key="8">
    <source>
        <dbReference type="ARBA" id="ARBA00023163"/>
    </source>
</evidence>
<feature type="region of interest" description="Disordered" evidence="11">
    <location>
        <begin position="210"/>
        <end position="260"/>
    </location>
</feature>
<dbReference type="SUPFAM" id="SSF57667">
    <property type="entry name" value="beta-beta-alpha zinc fingers"/>
    <property type="match status" value="5"/>
</dbReference>
<dbReference type="FunFam" id="3.30.160.60:FF:000446">
    <property type="entry name" value="Zinc finger protein"/>
    <property type="match status" value="2"/>
</dbReference>
<keyword evidence="2" id="KW-0479">Metal-binding</keyword>
<dbReference type="AlphaFoldDB" id="A0AAN8G203"/>
<dbReference type="EMBL" id="JAZGQO010000016">
    <property type="protein sequence ID" value="KAK6168367.1"/>
    <property type="molecule type" value="Genomic_DNA"/>
</dbReference>
<keyword evidence="7" id="KW-0238">DNA-binding</keyword>
<feature type="domain" description="C2H2-type" evidence="12">
    <location>
        <begin position="567"/>
        <end position="595"/>
    </location>
</feature>
<evidence type="ECO:0000256" key="4">
    <source>
        <dbReference type="ARBA" id="ARBA00022771"/>
    </source>
</evidence>
<accession>A0AAN8G203</accession>
<evidence type="ECO:0000256" key="9">
    <source>
        <dbReference type="ARBA" id="ARBA00023242"/>
    </source>
</evidence>
<reference evidence="13 14" key="1">
    <citation type="submission" date="2024-01" db="EMBL/GenBank/DDBJ databases">
        <title>The genome of the rayed Mediterranean limpet Patella caerulea (Linnaeus, 1758).</title>
        <authorList>
            <person name="Anh-Thu Weber A."/>
            <person name="Halstead-Nussloch G."/>
        </authorList>
    </citation>
    <scope>NUCLEOTIDE SEQUENCE [LARGE SCALE GENOMIC DNA]</scope>
    <source>
        <strain evidence="13">AATW-2023a</strain>
        <tissue evidence="13">Whole specimen</tissue>
    </source>
</reference>
<feature type="domain" description="C2H2-type" evidence="12">
    <location>
        <begin position="539"/>
        <end position="566"/>
    </location>
</feature>
<feature type="compositionally biased region" description="Polar residues" evidence="11">
    <location>
        <begin position="752"/>
        <end position="767"/>
    </location>
</feature>
<dbReference type="PANTHER" id="PTHR24399">
    <property type="entry name" value="ZINC FINGER AND BTB DOMAIN-CONTAINING"/>
    <property type="match status" value="1"/>
</dbReference>
<dbReference type="GO" id="GO:0005654">
    <property type="term" value="C:nucleoplasm"/>
    <property type="evidence" value="ECO:0007669"/>
    <property type="project" value="TreeGrafter"/>
</dbReference>
<keyword evidence="6" id="KW-0805">Transcription regulation</keyword>
<feature type="region of interest" description="Disordered" evidence="11">
    <location>
        <begin position="743"/>
        <end position="767"/>
    </location>
</feature>
<feature type="domain" description="C2H2-type" evidence="12">
    <location>
        <begin position="394"/>
        <end position="421"/>
    </location>
</feature>
<feature type="domain" description="C2H2-type" evidence="12">
    <location>
        <begin position="367"/>
        <end position="394"/>
    </location>
</feature>
<feature type="domain" description="C2H2-type" evidence="12">
    <location>
        <begin position="425"/>
        <end position="453"/>
    </location>
</feature>
<dbReference type="InterPro" id="IPR013087">
    <property type="entry name" value="Znf_C2H2_type"/>
</dbReference>
<keyword evidence="14" id="KW-1185">Reference proteome</keyword>
<keyword evidence="5" id="KW-0862">Zinc</keyword>
<evidence type="ECO:0000256" key="6">
    <source>
        <dbReference type="ARBA" id="ARBA00023015"/>
    </source>
</evidence>
<comment type="subcellular location">
    <subcellularLocation>
        <location evidence="1">Nucleus</location>
    </subcellularLocation>
</comment>
<evidence type="ECO:0000256" key="2">
    <source>
        <dbReference type="ARBA" id="ARBA00022723"/>
    </source>
</evidence>
<dbReference type="SMART" id="SM00355">
    <property type="entry name" value="ZnF_C2H2"/>
    <property type="match status" value="9"/>
</dbReference>
<feature type="compositionally biased region" description="Acidic residues" evidence="11">
    <location>
        <begin position="210"/>
        <end position="219"/>
    </location>
</feature>
<feature type="region of interest" description="Disordered" evidence="11">
    <location>
        <begin position="303"/>
        <end position="334"/>
    </location>
</feature>
<dbReference type="PANTHER" id="PTHR24399:SF70">
    <property type="entry name" value="C2H2-TYPE DOMAIN-CONTAINING PROTEIN"/>
    <property type="match status" value="1"/>
</dbReference>
<dbReference type="GO" id="GO:0000978">
    <property type="term" value="F:RNA polymerase II cis-regulatory region sequence-specific DNA binding"/>
    <property type="evidence" value="ECO:0007669"/>
    <property type="project" value="TreeGrafter"/>
</dbReference>
<keyword evidence="3" id="KW-0677">Repeat</keyword>
<dbReference type="GO" id="GO:0001227">
    <property type="term" value="F:DNA-binding transcription repressor activity, RNA polymerase II-specific"/>
    <property type="evidence" value="ECO:0007669"/>
    <property type="project" value="TreeGrafter"/>
</dbReference>
<feature type="compositionally biased region" description="Basic residues" evidence="11">
    <location>
        <begin position="319"/>
        <end position="329"/>
    </location>
</feature>
<name>A0AAN8G203_PATCE</name>
<feature type="domain" description="C2H2-type" evidence="12">
    <location>
        <begin position="455"/>
        <end position="482"/>
    </location>
</feature>
<evidence type="ECO:0000256" key="5">
    <source>
        <dbReference type="ARBA" id="ARBA00022833"/>
    </source>
</evidence>
<dbReference type="PROSITE" id="PS50157">
    <property type="entry name" value="ZINC_FINGER_C2H2_2"/>
    <property type="match status" value="9"/>
</dbReference>
<evidence type="ECO:0000256" key="3">
    <source>
        <dbReference type="ARBA" id="ARBA00022737"/>
    </source>
</evidence>
<dbReference type="Gene3D" id="3.30.160.60">
    <property type="entry name" value="Classic Zinc Finger"/>
    <property type="match status" value="7"/>
</dbReference>
<evidence type="ECO:0000256" key="7">
    <source>
        <dbReference type="ARBA" id="ARBA00023125"/>
    </source>
</evidence>
<feature type="domain" description="C2H2-type" evidence="12">
    <location>
        <begin position="339"/>
        <end position="367"/>
    </location>
</feature>
<dbReference type="InterPro" id="IPR036236">
    <property type="entry name" value="Znf_C2H2_sf"/>
</dbReference>
<evidence type="ECO:0000256" key="10">
    <source>
        <dbReference type="PROSITE-ProRule" id="PRU00042"/>
    </source>
</evidence>
<feature type="region of interest" description="Disordered" evidence="11">
    <location>
        <begin position="643"/>
        <end position="664"/>
    </location>
</feature>
<protein>
    <recommendedName>
        <fullName evidence="12">C2H2-type domain-containing protein</fullName>
    </recommendedName>
</protein>
<comment type="caution">
    <text evidence="13">The sequence shown here is derived from an EMBL/GenBank/DDBJ whole genome shotgun (WGS) entry which is preliminary data.</text>
</comment>
<dbReference type="Pfam" id="PF13912">
    <property type="entry name" value="zf-C2H2_6"/>
    <property type="match status" value="2"/>
</dbReference>
<evidence type="ECO:0000256" key="11">
    <source>
        <dbReference type="SAM" id="MobiDB-lite"/>
    </source>
</evidence>
<dbReference type="PROSITE" id="PS00028">
    <property type="entry name" value="ZINC_FINGER_C2H2_1"/>
    <property type="match status" value="8"/>
</dbReference>
<dbReference type="FunFam" id="3.30.160.60:FF:000478">
    <property type="entry name" value="Zinc finger protein 133"/>
    <property type="match status" value="1"/>
</dbReference>
<evidence type="ECO:0000259" key="12">
    <source>
        <dbReference type="PROSITE" id="PS50157"/>
    </source>
</evidence>
<dbReference type="GO" id="GO:0008270">
    <property type="term" value="F:zinc ion binding"/>
    <property type="evidence" value="ECO:0007669"/>
    <property type="project" value="UniProtKB-KW"/>
</dbReference>
<dbReference type="Pfam" id="PF00096">
    <property type="entry name" value="zf-C2H2"/>
    <property type="match status" value="7"/>
</dbReference>
<sequence length="767" mass="88636">MTDDDEIEVFISAYAEISKDYISRFEFPNQECVQQYLKSVSEKAGAELISHCNDTKDRTFTVKGPWISVNRARSFLQNFLTTFDSGDLRNLEINEAEDDIRESKNYVQKHDISPQNNGGNEAVPKPIVMFDGLEKEDILENQYRQTPLKRIGKALKNAYSFSNKHPTSKNDKNSNSAIAEKVPKITLTKIKEDQVIQKDEDGQLPLEIADEDDDEEEIAEERNLSDADYGPTDVKMKKMHHRKSSATKKALRPQRKRVSLKKVALKKTVQTRSLKDRKEKFDPIKSKIEEPFVKFSKKVVKTEESEADSNIRVPSQVNKRSRKTNTQHKRLSDDDSVDYPCPECPYSAKKKSGLREHKRRLHRTKDFACDKCGKIFGFGKDLTRHKKSHEKPQNCCDICGKLYKGIRTLAEHRKTHDDGYEKPEFQCDLCDKSFSTKYVLAYHIKSDHLGMKRTYLCPTCGKSFSQKHSYLQHANVHLGIRPYKCELCDKTFAYEKSLKEHKFMHDNIRRFKCDLCDKSFRQTSALAIHARIHKEKKDYVCSSCGRGFSQKQALKRHERIHLGEKPFVCGLCNRNFTDASVLRRHMILIHKKEPKKWREDTVSHVKRAQYFIDVLNKNVEKETGDGEMLLEFEQNEKFVNDNENQAETEYDEKKGGAAMDDSPVTEEGISSQKQAFQPDTNYLLPLPLITPQNPVTVNNFMNPPFDPVAMFSQQITPGTYNQHFISHAGTLHTLETLQPQHQPQYYPANFNPEPTKQYEQNQSNPDI</sequence>
<keyword evidence="8" id="KW-0804">Transcription</keyword>
<organism evidence="13 14">
    <name type="scientific">Patella caerulea</name>
    <name type="common">Rayed Mediterranean limpet</name>
    <dbReference type="NCBI Taxonomy" id="87958"/>
    <lineage>
        <taxon>Eukaryota</taxon>
        <taxon>Metazoa</taxon>
        <taxon>Spiralia</taxon>
        <taxon>Lophotrochozoa</taxon>
        <taxon>Mollusca</taxon>
        <taxon>Gastropoda</taxon>
        <taxon>Patellogastropoda</taxon>
        <taxon>Patelloidea</taxon>
        <taxon>Patellidae</taxon>
        <taxon>Patella</taxon>
    </lineage>
</organism>
<feature type="compositionally biased region" description="Basic residues" evidence="11">
    <location>
        <begin position="237"/>
        <end position="260"/>
    </location>
</feature>
<feature type="domain" description="C2H2-type" evidence="12">
    <location>
        <begin position="483"/>
        <end position="510"/>
    </location>
</feature>
<gene>
    <name evidence="13" type="ORF">SNE40_020918</name>
</gene>
<evidence type="ECO:0000313" key="14">
    <source>
        <dbReference type="Proteomes" id="UP001347796"/>
    </source>
</evidence>
<keyword evidence="4 10" id="KW-0863">Zinc-finger</keyword>